<dbReference type="Proteomes" id="UP001285263">
    <property type="component" value="Unassembled WGS sequence"/>
</dbReference>
<dbReference type="PROSITE" id="PS50109">
    <property type="entry name" value="HIS_KIN"/>
    <property type="match status" value="1"/>
</dbReference>
<dbReference type="InterPro" id="IPR003661">
    <property type="entry name" value="HisK_dim/P_dom"/>
</dbReference>
<dbReference type="EMBL" id="JAXCLA010000011">
    <property type="protein sequence ID" value="MDY0748607.1"/>
    <property type="molecule type" value="Genomic_DNA"/>
</dbReference>
<dbReference type="Pfam" id="PF02518">
    <property type="entry name" value="HATPase_c"/>
    <property type="match status" value="1"/>
</dbReference>
<evidence type="ECO:0000313" key="8">
    <source>
        <dbReference type="Proteomes" id="UP001285263"/>
    </source>
</evidence>
<dbReference type="Pfam" id="PF00512">
    <property type="entry name" value="HisKA"/>
    <property type="match status" value="1"/>
</dbReference>
<gene>
    <name evidence="7" type="ORF">SNE35_29185</name>
</gene>
<proteinExistence type="predicted"/>
<dbReference type="PROSITE" id="PS50110">
    <property type="entry name" value="RESPONSE_REGULATORY"/>
    <property type="match status" value="1"/>
</dbReference>
<accession>A0ABU5DQK7</accession>
<feature type="domain" description="Response regulatory" evidence="6">
    <location>
        <begin position="404"/>
        <end position="516"/>
    </location>
</feature>
<name>A0ABU5DQK7_9BURK</name>
<feature type="domain" description="Histidine kinase" evidence="5">
    <location>
        <begin position="165"/>
        <end position="383"/>
    </location>
</feature>
<dbReference type="GO" id="GO:0004673">
    <property type="term" value="F:protein histidine kinase activity"/>
    <property type="evidence" value="ECO:0007669"/>
    <property type="project" value="UniProtKB-EC"/>
</dbReference>
<comment type="caution">
    <text evidence="7">The sequence shown here is derived from an EMBL/GenBank/DDBJ whole genome shotgun (WGS) entry which is preliminary data.</text>
</comment>
<dbReference type="InterPro" id="IPR005467">
    <property type="entry name" value="His_kinase_dom"/>
</dbReference>
<keyword evidence="3 4" id="KW-0597">Phosphoprotein</keyword>
<dbReference type="SMART" id="SM00388">
    <property type="entry name" value="HisKA"/>
    <property type="match status" value="1"/>
</dbReference>
<dbReference type="CDD" id="cd00075">
    <property type="entry name" value="HATPase"/>
    <property type="match status" value="1"/>
</dbReference>
<dbReference type="InterPro" id="IPR001789">
    <property type="entry name" value="Sig_transdc_resp-reg_receiver"/>
</dbReference>
<dbReference type="InterPro" id="IPR011006">
    <property type="entry name" value="CheY-like_superfamily"/>
</dbReference>
<dbReference type="SMART" id="SM00387">
    <property type="entry name" value="HATPase_c"/>
    <property type="match status" value="1"/>
</dbReference>
<dbReference type="SMART" id="SM00448">
    <property type="entry name" value="REC"/>
    <property type="match status" value="1"/>
</dbReference>
<dbReference type="PRINTS" id="PR00344">
    <property type="entry name" value="BCTRLSENSOR"/>
</dbReference>
<evidence type="ECO:0000259" key="6">
    <source>
        <dbReference type="PROSITE" id="PS50110"/>
    </source>
</evidence>
<dbReference type="PANTHER" id="PTHR43547:SF2">
    <property type="entry name" value="HYBRID SIGNAL TRANSDUCTION HISTIDINE KINASE C"/>
    <property type="match status" value="1"/>
</dbReference>
<dbReference type="RefSeq" id="WP_320426575.1">
    <property type="nucleotide sequence ID" value="NZ_JAXCLA010000011.1"/>
</dbReference>
<dbReference type="Pfam" id="PF00072">
    <property type="entry name" value="Response_reg"/>
    <property type="match status" value="1"/>
</dbReference>
<keyword evidence="7" id="KW-0418">Kinase</keyword>
<protein>
    <recommendedName>
        <fullName evidence="2">histidine kinase</fullName>
        <ecNumber evidence="2">2.7.13.3</ecNumber>
    </recommendedName>
</protein>
<dbReference type="PANTHER" id="PTHR43547">
    <property type="entry name" value="TWO-COMPONENT HISTIDINE KINASE"/>
    <property type="match status" value="1"/>
</dbReference>
<dbReference type="Gene3D" id="3.30.565.10">
    <property type="entry name" value="Histidine kinase-like ATPase, C-terminal domain"/>
    <property type="match status" value="1"/>
</dbReference>
<dbReference type="InterPro" id="IPR003594">
    <property type="entry name" value="HATPase_dom"/>
</dbReference>
<dbReference type="SUPFAM" id="SSF47384">
    <property type="entry name" value="Homodimeric domain of signal transducing histidine kinase"/>
    <property type="match status" value="1"/>
</dbReference>
<organism evidence="7 8">
    <name type="scientific">Roseateles agri</name>
    <dbReference type="NCBI Taxonomy" id="3098619"/>
    <lineage>
        <taxon>Bacteria</taxon>
        <taxon>Pseudomonadati</taxon>
        <taxon>Pseudomonadota</taxon>
        <taxon>Betaproteobacteria</taxon>
        <taxon>Burkholderiales</taxon>
        <taxon>Sphaerotilaceae</taxon>
        <taxon>Roseateles</taxon>
    </lineage>
</organism>
<evidence type="ECO:0000259" key="5">
    <source>
        <dbReference type="PROSITE" id="PS50109"/>
    </source>
</evidence>
<evidence type="ECO:0000256" key="4">
    <source>
        <dbReference type="PROSITE-ProRule" id="PRU00169"/>
    </source>
</evidence>
<reference evidence="7 8" key="1">
    <citation type="submission" date="2023-11" db="EMBL/GenBank/DDBJ databases">
        <title>Paucibacter sp. nov., isolated from fresh soil in Korea.</title>
        <authorList>
            <person name="Le N.T.T."/>
        </authorList>
    </citation>
    <scope>NUCLEOTIDE SEQUENCE [LARGE SCALE GENOMIC DNA]</scope>
    <source>
        <strain evidence="7 8">R3-3</strain>
    </source>
</reference>
<evidence type="ECO:0000256" key="1">
    <source>
        <dbReference type="ARBA" id="ARBA00000085"/>
    </source>
</evidence>
<dbReference type="InterPro" id="IPR004358">
    <property type="entry name" value="Sig_transdc_His_kin-like_C"/>
</dbReference>
<dbReference type="Gene3D" id="1.10.287.130">
    <property type="match status" value="1"/>
</dbReference>
<keyword evidence="8" id="KW-1185">Reference proteome</keyword>
<dbReference type="InterPro" id="IPR036890">
    <property type="entry name" value="HATPase_C_sf"/>
</dbReference>
<sequence length="516" mass="55152">MSTGTPSPVSAPPAPETRVLLRTATARDAQMASAVLDRAGLQTLVCRDTPSLLHELSQGAGALMLTEETLEGRNAEALTQALSQQPPWSDLPILVLARQGADSRAIAQAMAAFVNITVIERPMRVAALVSAARSALRARGRQYEMRTLLQGLREADQRKTEFLATLAHELRNPLAPLTTALALLERKPMGPSETKRYYGLMGRQVEHMTRLVSDLMEMSRITQGRVDLQMAVVPLATAIRDAIEQSRPLLRNGGHALTLRISDETLAVRGDLVRLTQVFSNLLNNAAKYTAPGGQIGLFAREVDGEAVIDITDTGVGIEPEMLEPIFEMFVQASGASKAAQGGLGIGLTLVKTLVELHGGRVSAASEGLGHGATITVRLPLQAALEHEAAPDHRADGRPLVGRAVLVVDDNRDAADALAALLGDMGALTSVAYNGEGALRLALDRPPTLAILDLGMPGMDGYELARRLRESPQCAATTLIALTGWGQTADRERVRAAGFNHHLLKPMDVDQLVTLL</sequence>
<feature type="modified residue" description="4-aspartylphosphate" evidence="4">
    <location>
        <position position="453"/>
    </location>
</feature>
<evidence type="ECO:0000313" key="7">
    <source>
        <dbReference type="EMBL" id="MDY0748607.1"/>
    </source>
</evidence>
<comment type="catalytic activity">
    <reaction evidence="1">
        <text>ATP + protein L-histidine = ADP + protein N-phospho-L-histidine.</text>
        <dbReference type="EC" id="2.7.13.3"/>
    </reaction>
</comment>
<dbReference type="CDD" id="cd00082">
    <property type="entry name" value="HisKA"/>
    <property type="match status" value="1"/>
</dbReference>
<dbReference type="SUPFAM" id="SSF55874">
    <property type="entry name" value="ATPase domain of HSP90 chaperone/DNA topoisomerase II/histidine kinase"/>
    <property type="match status" value="1"/>
</dbReference>
<keyword evidence="7" id="KW-0808">Transferase</keyword>
<dbReference type="InterPro" id="IPR036097">
    <property type="entry name" value="HisK_dim/P_sf"/>
</dbReference>
<dbReference type="SUPFAM" id="SSF52172">
    <property type="entry name" value="CheY-like"/>
    <property type="match status" value="2"/>
</dbReference>
<evidence type="ECO:0000256" key="3">
    <source>
        <dbReference type="ARBA" id="ARBA00022553"/>
    </source>
</evidence>
<evidence type="ECO:0000256" key="2">
    <source>
        <dbReference type="ARBA" id="ARBA00012438"/>
    </source>
</evidence>
<dbReference type="EC" id="2.7.13.3" evidence="2"/>
<dbReference type="Gene3D" id="3.40.50.2300">
    <property type="match status" value="2"/>
</dbReference>